<accession>Q8TPH9</accession>
<feature type="domain" description="CRISPR type III-associated protein" evidence="9">
    <location>
        <begin position="20"/>
        <end position="216"/>
    </location>
</feature>
<reference evidence="10 11" key="1">
    <citation type="journal article" date="2002" name="Genome Res.">
        <title>The genome of Methanosarcina acetivorans reveals extensive metabolic and physiological diversity.</title>
        <authorList>
            <person name="Galagan J.E."/>
            <person name="Nusbaum C."/>
            <person name="Roy A."/>
            <person name="Endrizzi M.G."/>
            <person name="Macdonald P."/>
            <person name="FitzHugh W."/>
            <person name="Calvo S."/>
            <person name="Engels R."/>
            <person name="Smirnov S."/>
            <person name="Atnoor D."/>
            <person name="Brown A."/>
            <person name="Allen N."/>
            <person name="Naylor J."/>
            <person name="Stange-Thomann N."/>
            <person name="DeArellano K."/>
            <person name="Johnson R."/>
            <person name="Linton L."/>
            <person name="McEwan P."/>
            <person name="McKernan K."/>
            <person name="Talamas J."/>
            <person name="Tirrell A."/>
            <person name="Ye W."/>
            <person name="Zimmer A."/>
            <person name="Barber R.D."/>
            <person name="Cann I."/>
            <person name="Graham D.E."/>
            <person name="Grahame D.A."/>
            <person name="Guss A."/>
            <person name="Hedderich R."/>
            <person name="Ingram-Smith C."/>
            <person name="Kuettner C.H."/>
            <person name="Krzycki J.A."/>
            <person name="Leigh J.A."/>
            <person name="Li W."/>
            <person name="Liu J."/>
            <person name="Mukhopadhyay B."/>
            <person name="Reeve J.N."/>
            <person name="Smith K."/>
            <person name="Springer T.A."/>
            <person name="Umayam L.A."/>
            <person name="White O."/>
            <person name="White R.H."/>
            <person name="de Macario E.C."/>
            <person name="Ferry J.G."/>
            <person name="Jarrell K.F."/>
            <person name="Jing H."/>
            <person name="Macario A.J.L."/>
            <person name="Paulsen I."/>
            <person name="Pritchett M."/>
            <person name="Sowers K.R."/>
            <person name="Swanson R.V."/>
            <person name="Zinder S.H."/>
            <person name="Lander E."/>
            <person name="Metcalf W.W."/>
            <person name="Birren B."/>
        </authorList>
    </citation>
    <scope>NUCLEOTIDE SEQUENCE [LARGE SCALE GENOMIC DNA]</scope>
    <source>
        <strain evidence="11">ATCC 35395 / DSM 2834 / JCM 12185 / C2A</strain>
    </source>
</reference>
<dbReference type="Proteomes" id="UP000002487">
    <property type="component" value="Chromosome"/>
</dbReference>
<comment type="similarity">
    <text evidence="1">Belongs to the CRISPR-associated Csm3 family.</text>
</comment>
<dbReference type="CDD" id="cd09684">
    <property type="entry name" value="Csm3_III-A"/>
    <property type="match status" value="1"/>
</dbReference>
<dbReference type="PANTHER" id="PTHR35579">
    <property type="entry name" value="CRISPR SYSTEM CMS ENDORIBONUCLEASE CSM3"/>
    <property type="match status" value="1"/>
</dbReference>
<gene>
    <name evidence="10" type="ordered locus">MA_1933</name>
</gene>
<evidence type="ECO:0000256" key="2">
    <source>
        <dbReference type="ARBA" id="ARBA00022150"/>
    </source>
</evidence>
<sequence>MSEETMKLKFIGKILITGEMKVVTGMHIGASKETVKIGGIDSPVIRDPMTDFPYIPGSSLKGKLRSLSEKSLEKELFAISHNPDINIHVCTDEHCEICRLFGSSKKDKNEEQKHIPSRLIVRDMHLSNDKELFDIDTGLPYTEWKFENSIDRISSAANPRQIERIPAGAKFKFELVYDAEEETELEEDITRIQMALKLLEQDALGGHGSRGYGKVKFERVTYTGYPREYYVSGDESYILKDRDSVEDIVTAFKGGKND</sequence>
<dbReference type="PhylomeDB" id="Q8TPH9"/>
<dbReference type="InterPro" id="IPR013412">
    <property type="entry name" value="CRISPR-assoc_RAMP_Csm3"/>
</dbReference>
<dbReference type="NCBIfam" id="TIGR02582">
    <property type="entry name" value="cas7_TM1809"/>
    <property type="match status" value="1"/>
</dbReference>
<dbReference type="STRING" id="188937.MA_1933"/>
<evidence type="ECO:0000259" key="9">
    <source>
        <dbReference type="Pfam" id="PF03787"/>
    </source>
</evidence>
<dbReference type="EMBL" id="AE010299">
    <property type="protein sequence ID" value="AAM05337.1"/>
    <property type="molecule type" value="Genomic_DNA"/>
</dbReference>
<evidence type="ECO:0000313" key="11">
    <source>
        <dbReference type="Proteomes" id="UP000002487"/>
    </source>
</evidence>
<dbReference type="RefSeq" id="WP_011021929.1">
    <property type="nucleotide sequence ID" value="NC_003552.1"/>
</dbReference>
<proteinExistence type="inferred from homology"/>
<dbReference type="PANTHER" id="PTHR35579:SF3">
    <property type="entry name" value="CRISPR SYSTEM CMS ENDORIBONUCLEASE CSM3"/>
    <property type="match status" value="1"/>
</dbReference>
<dbReference type="AlphaFoldDB" id="Q8TPH9"/>
<name>Q8TPH9_METAC</name>
<keyword evidence="7" id="KW-0051">Antiviral defense</keyword>
<dbReference type="GO" id="GO:0004519">
    <property type="term" value="F:endonuclease activity"/>
    <property type="evidence" value="ECO:0007669"/>
    <property type="project" value="UniProtKB-KW"/>
</dbReference>
<keyword evidence="6" id="KW-0694">RNA-binding</keyword>
<dbReference type="KEGG" id="mac:MA_1933"/>
<dbReference type="GO" id="GO:0016787">
    <property type="term" value="F:hydrolase activity"/>
    <property type="evidence" value="ECO:0007669"/>
    <property type="project" value="UniProtKB-KW"/>
</dbReference>
<dbReference type="EnsemblBacteria" id="AAM05337">
    <property type="protein sequence ID" value="AAM05337"/>
    <property type="gene ID" value="MA_1933"/>
</dbReference>
<evidence type="ECO:0000256" key="7">
    <source>
        <dbReference type="ARBA" id="ARBA00023118"/>
    </source>
</evidence>
<dbReference type="GO" id="GO:0003723">
    <property type="term" value="F:RNA binding"/>
    <property type="evidence" value="ECO:0007669"/>
    <property type="project" value="UniProtKB-KW"/>
</dbReference>
<organism evidence="10 11">
    <name type="scientific">Methanosarcina acetivorans (strain ATCC 35395 / DSM 2834 / JCM 12185 / C2A)</name>
    <dbReference type="NCBI Taxonomy" id="188937"/>
    <lineage>
        <taxon>Archaea</taxon>
        <taxon>Methanobacteriati</taxon>
        <taxon>Methanobacteriota</taxon>
        <taxon>Stenosarchaea group</taxon>
        <taxon>Methanomicrobia</taxon>
        <taxon>Methanosarcinales</taxon>
        <taxon>Methanosarcinaceae</taxon>
        <taxon>Methanosarcina</taxon>
    </lineage>
</organism>
<dbReference type="GeneID" id="1473822"/>
<keyword evidence="5" id="KW-0378">Hydrolase</keyword>
<dbReference type="HOGENOM" id="CLU_067743_0_0_2"/>
<keyword evidence="11" id="KW-1185">Reference proteome</keyword>
<evidence type="ECO:0000256" key="6">
    <source>
        <dbReference type="ARBA" id="ARBA00022884"/>
    </source>
</evidence>
<keyword evidence="4" id="KW-0255">Endonuclease</keyword>
<dbReference type="InterPro" id="IPR052216">
    <property type="entry name" value="CRISPR_Csm3_endoribonuclease"/>
</dbReference>
<evidence type="ECO:0000256" key="5">
    <source>
        <dbReference type="ARBA" id="ARBA00022801"/>
    </source>
</evidence>
<dbReference type="InterPro" id="IPR005537">
    <property type="entry name" value="RAMP_III_fam"/>
</dbReference>
<keyword evidence="3" id="KW-0540">Nuclease</keyword>
<protein>
    <recommendedName>
        <fullName evidence="2">CRISPR system Cms endoribonuclease Csm3</fullName>
    </recommendedName>
    <alternativeName>
        <fullName evidence="8">CRISPR type III A-associated RAMP protein Csm3</fullName>
    </alternativeName>
</protein>
<dbReference type="InParanoid" id="Q8TPH9"/>
<evidence type="ECO:0000256" key="8">
    <source>
        <dbReference type="ARBA" id="ARBA00033183"/>
    </source>
</evidence>
<dbReference type="FunCoup" id="Q8TPH9">
    <property type="interactions" value="1"/>
</dbReference>
<evidence type="ECO:0000313" key="10">
    <source>
        <dbReference type="EMBL" id="AAM05337.1"/>
    </source>
</evidence>
<evidence type="ECO:0000256" key="1">
    <source>
        <dbReference type="ARBA" id="ARBA00006342"/>
    </source>
</evidence>
<evidence type="ECO:0000256" key="3">
    <source>
        <dbReference type="ARBA" id="ARBA00022722"/>
    </source>
</evidence>
<dbReference type="Pfam" id="PF03787">
    <property type="entry name" value="RAMPs"/>
    <property type="match status" value="1"/>
</dbReference>
<evidence type="ECO:0000256" key="4">
    <source>
        <dbReference type="ARBA" id="ARBA00022759"/>
    </source>
</evidence>
<dbReference type="GO" id="GO:0051607">
    <property type="term" value="P:defense response to virus"/>
    <property type="evidence" value="ECO:0007669"/>
    <property type="project" value="UniProtKB-KW"/>
</dbReference>